<dbReference type="PANTHER" id="PTHR42918">
    <property type="entry name" value="LYSYL-TRNA SYNTHETASE"/>
    <property type="match status" value="1"/>
</dbReference>
<dbReference type="InterPro" id="IPR044136">
    <property type="entry name" value="Lys-tRNA-ligase_II_N"/>
</dbReference>
<comment type="caution">
    <text evidence="8">The sequence shown here is derived from an EMBL/GenBank/DDBJ whole genome shotgun (WGS) entry which is preliminary data.</text>
</comment>
<dbReference type="InterPro" id="IPR004364">
    <property type="entry name" value="Aa-tRNA-synt_II"/>
</dbReference>
<evidence type="ECO:0000313" key="9">
    <source>
        <dbReference type="Proteomes" id="UP000177369"/>
    </source>
</evidence>
<feature type="domain" description="Aminoacyl-transfer RNA synthetases class-II family profile" evidence="7">
    <location>
        <begin position="197"/>
        <end position="501"/>
    </location>
</feature>
<dbReference type="CDD" id="cd04322">
    <property type="entry name" value="LysRS_N"/>
    <property type="match status" value="1"/>
</dbReference>
<dbReference type="InterPro" id="IPR018149">
    <property type="entry name" value="Lys-tRNA-synth_II_C"/>
</dbReference>
<dbReference type="InterPro" id="IPR002313">
    <property type="entry name" value="Lys-tRNA-ligase_II"/>
</dbReference>
<dbReference type="HAMAP" id="MF_00252">
    <property type="entry name" value="Lys_tRNA_synth_class2"/>
    <property type="match status" value="1"/>
</dbReference>
<organism evidence="8 9">
    <name type="scientific">Candidatus Curtissbacteria bacterium RIFCSPHIGHO2_02_FULL_40_16b</name>
    <dbReference type="NCBI Taxonomy" id="1797714"/>
    <lineage>
        <taxon>Bacteria</taxon>
        <taxon>Candidatus Curtissiibacteriota</taxon>
    </lineage>
</organism>
<evidence type="ECO:0000256" key="1">
    <source>
        <dbReference type="ARBA" id="ARBA00022598"/>
    </source>
</evidence>
<protein>
    <recommendedName>
        <fullName evidence="6">Lysine--tRNA ligase</fullName>
        <ecNumber evidence="6">6.1.1.6</ecNumber>
    </recommendedName>
    <alternativeName>
        <fullName evidence="6">Lysyl-tRNA synthetase</fullName>
        <shortName evidence="6">LysRS</shortName>
    </alternativeName>
</protein>
<dbReference type="SUPFAM" id="SSF55681">
    <property type="entry name" value="Class II aaRS and biotin synthetases"/>
    <property type="match status" value="1"/>
</dbReference>
<reference evidence="8 9" key="1">
    <citation type="journal article" date="2016" name="Nat. Commun.">
        <title>Thousands of microbial genomes shed light on interconnected biogeochemical processes in an aquifer system.</title>
        <authorList>
            <person name="Anantharaman K."/>
            <person name="Brown C.T."/>
            <person name="Hug L.A."/>
            <person name="Sharon I."/>
            <person name="Castelle C.J."/>
            <person name="Probst A.J."/>
            <person name="Thomas B.C."/>
            <person name="Singh A."/>
            <person name="Wilkins M.J."/>
            <person name="Karaoz U."/>
            <person name="Brodie E.L."/>
            <person name="Williams K.H."/>
            <person name="Hubbard S.S."/>
            <person name="Banfield J.F."/>
        </authorList>
    </citation>
    <scope>NUCLEOTIDE SEQUENCE [LARGE SCALE GENOMIC DNA]</scope>
</reference>
<dbReference type="GO" id="GO:0004824">
    <property type="term" value="F:lysine-tRNA ligase activity"/>
    <property type="evidence" value="ECO:0007669"/>
    <property type="project" value="UniProtKB-UniRule"/>
</dbReference>
<keyword evidence="6" id="KW-0963">Cytoplasm</keyword>
<dbReference type="NCBIfam" id="TIGR00499">
    <property type="entry name" value="lysS_bact"/>
    <property type="match status" value="1"/>
</dbReference>
<accession>A0A1F5G716</accession>
<dbReference type="GO" id="GO:0005524">
    <property type="term" value="F:ATP binding"/>
    <property type="evidence" value="ECO:0007669"/>
    <property type="project" value="UniProtKB-UniRule"/>
</dbReference>
<keyword evidence="4 6" id="KW-0067">ATP-binding</keyword>
<evidence type="ECO:0000256" key="4">
    <source>
        <dbReference type="ARBA" id="ARBA00022840"/>
    </source>
</evidence>
<dbReference type="Proteomes" id="UP000177369">
    <property type="component" value="Unassembled WGS sequence"/>
</dbReference>
<evidence type="ECO:0000256" key="3">
    <source>
        <dbReference type="ARBA" id="ARBA00022741"/>
    </source>
</evidence>
<comment type="subcellular location">
    <subcellularLocation>
        <location evidence="6">Cytoplasm</location>
    </subcellularLocation>
</comment>
<dbReference type="GO" id="GO:0000287">
    <property type="term" value="F:magnesium ion binding"/>
    <property type="evidence" value="ECO:0007669"/>
    <property type="project" value="UniProtKB-UniRule"/>
</dbReference>
<dbReference type="SUPFAM" id="SSF50249">
    <property type="entry name" value="Nucleic acid-binding proteins"/>
    <property type="match status" value="1"/>
</dbReference>
<sequence length="510" mass="58706">MEPLEKLRRVRIEKLEKIKKLGIDPYPAKSNKKQSITTCLKSQGQKVQTAGRIVALRSHGGSTFADLVDESGKIQLFFSDRQLSRFARPLRLGIEASPLRLGIEASEARRATVNRQLLALLDIGDFISVLGKVDKTQAGQITIFVESFSLLTKSLRPIPKAFYGLKDIETRLRKRYLDFLTNQDTFEIFLKKNKFWQAVREYLIKKDFLEVETPALEPIPGGADATPFVTHYNALNTDFYLRISLELYQKRLLVGGFEKIFEIGKIFRNEGIDAEHLQDYLQMEFYWAYADYEMLMDFVEDYYRYIVKETLGTEKSKIGDKDVDWGKRWERIDYFDSFKQQTGIDLNKNPKVSDLSKLAEKVSAKPSKNLGQGRLIDLIYKKTIRPKIIQPSFLINHPVSVSPLAKRSHKNPKQVERIQVLAAGTEIGNGWSELNNPIDQEERFKQQQELRKKGDDEAQMYDKDFVEALEYGMPPAAGFGLSQRFFAVLVDKPIRETVFFPHVKPKLKGK</sequence>
<dbReference type="GO" id="GO:0006430">
    <property type="term" value="P:lysyl-tRNA aminoacylation"/>
    <property type="evidence" value="ECO:0007669"/>
    <property type="project" value="UniProtKB-UniRule"/>
</dbReference>
<dbReference type="PANTHER" id="PTHR42918:SF15">
    <property type="entry name" value="LYSINE--TRNA LIGASE, CHLOROPLASTIC_MITOCHONDRIAL"/>
    <property type="match status" value="1"/>
</dbReference>
<dbReference type="Gene3D" id="3.30.930.10">
    <property type="entry name" value="Bira Bifunctional Protein, Domain 2"/>
    <property type="match status" value="1"/>
</dbReference>
<comment type="cofactor">
    <cofactor evidence="6">
        <name>Mg(2+)</name>
        <dbReference type="ChEBI" id="CHEBI:18420"/>
    </cofactor>
    <text evidence="6">Binds 3 Mg(2+) ions per subunit.</text>
</comment>
<dbReference type="Gene3D" id="2.40.50.140">
    <property type="entry name" value="Nucleic acid-binding proteins"/>
    <property type="match status" value="1"/>
</dbReference>
<dbReference type="InterPro" id="IPR006195">
    <property type="entry name" value="aa-tRNA-synth_II"/>
</dbReference>
<dbReference type="STRING" id="1797714.A3D04_02145"/>
<dbReference type="InterPro" id="IPR045864">
    <property type="entry name" value="aa-tRNA-synth_II/BPL/LPL"/>
</dbReference>
<comment type="similarity">
    <text evidence="6">Belongs to the class-II aminoacyl-tRNA synthetase family.</text>
</comment>
<keyword evidence="5 6" id="KW-0030">Aminoacyl-tRNA synthetase</keyword>
<feature type="binding site" evidence="6">
    <location>
        <position position="426"/>
    </location>
    <ligand>
        <name>Mg(2+)</name>
        <dbReference type="ChEBI" id="CHEBI:18420"/>
        <label>2</label>
    </ligand>
</feature>
<dbReference type="GO" id="GO:0000049">
    <property type="term" value="F:tRNA binding"/>
    <property type="evidence" value="ECO:0007669"/>
    <property type="project" value="TreeGrafter"/>
</dbReference>
<dbReference type="Pfam" id="PF00152">
    <property type="entry name" value="tRNA-synt_2"/>
    <property type="match status" value="1"/>
</dbReference>
<dbReference type="EC" id="6.1.1.6" evidence="6"/>
<dbReference type="AlphaFoldDB" id="A0A1F5G716"/>
<dbReference type="PRINTS" id="PR00982">
    <property type="entry name" value="TRNASYNTHLYS"/>
</dbReference>
<keyword evidence="1 6" id="KW-0436">Ligase</keyword>
<proteinExistence type="inferred from homology"/>
<evidence type="ECO:0000256" key="6">
    <source>
        <dbReference type="HAMAP-Rule" id="MF_00252"/>
    </source>
</evidence>
<keyword evidence="6" id="KW-0460">Magnesium</keyword>
<dbReference type="PROSITE" id="PS50862">
    <property type="entry name" value="AA_TRNA_LIGASE_II"/>
    <property type="match status" value="1"/>
</dbReference>
<dbReference type="NCBIfam" id="NF001756">
    <property type="entry name" value="PRK00484.1"/>
    <property type="match status" value="1"/>
</dbReference>
<evidence type="ECO:0000259" key="7">
    <source>
        <dbReference type="PROSITE" id="PS50862"/>
    </source>
</evidence>
<dbReference type="EMBL" id="MFBD01000045">
    <property type="protein sequence ID" value="OGD87648.1"/>
    <property type="molecule type" value="Genomic_DNA"/>
</dbReference>
<gene>
    <name evidence="6" type="primary">lysS</name>
    <name evidence="8" type="ORF">A3D04_02145</name>
</gene>
<keyword evidence="3 6" id="KW-0547">Nucleotide-binding</keyword>
<evidence type="ECO:0000256" key="2">
    <source>
        <dbReference type="ARBA" id="ARBA00022723"/>
    </source>
</evidence>
<name>A0A1F5G716_9BACT</name>
<keyword evidence="6" id="KW-0648">Protein biosynthesis</keyword>
<dbReference type="InterPro" id="IPR012340">
    <property type="entry name" value="NA-bd_OB-fold"/>
</dbReference>
<comment type="caution">
    <text evidence="6">Lacks conserved residue(s) required for the propagation of feature annotation.</text>
</comment>
<comment type="catalytic activity">
    <reaction evidence="6">
        <text>tRNA(Lys) + L-lysine + ATP = L-lysyl-tRNA(Lys) + AMP + diphosphate</text>
        <dbReference type="Rhea" id="RHEA:20792"/>
        <dbReference type="Rhea" id="RHEA-COMP:9696"/>
        <dbReference type="Rhea" id="RHEA-COMP:9697"/>
        <dbReference type="ChEBI" id="CHEBI:30616"/>
        <dbReference type="ChEBI" id="CHEBI:32551"/>
        <dbReference type="ChEBI" id="CHEBI:33019"/>
        <dbReference type="ChEBI" id="CHEBI:78442"/>
        <dbReference type="ChEBI" id="CHEBI:78529"/>
        <dbReference type="ChEBI" id="CHEBI:456215"/>
        <dbReference type="EC" id="6.1.1.6"/>
    </reaction>
</comment>
<dbReference type="GO" id="GO:0005829">
    <property type="term" value="C:cytosol"/>
    <property type="evidence" value="ECO:0007669"/>
    <property type="project" value="TreeGrafter"/>
</dbReference>
<evidence type="ECO:0000313" key="8">
    <source>
        <dbReference type="EMBL" id="OGD87648.1"/>
    </source>
</evidence>
<comment type="subunit">
    <text evidence="6">Homodimer.</text>
</comment>
<keyword evidence="2 6" id="KW-0479">Metal-binding</keyword>
<evidence type="ECO:0000256" key="5">
    <source>
        <dbReference type="ARBA" id="ARBA00023146"/>
    </source>
</evidence>
<feature type="binding site" evidence="6">
    <location>
        <position position="426"/>
    </location>
    <ligand>
        <name>Mg(2+)</name>
        <dbReference type="ChEBI" id="CHEBI:18420"/>
        <label>1</label>
    </ligand>
</feature>